<accession>A0A4R7I3L7</accession>
<keyword evidence="14 20" id="KW-0408">Iron</keyword>
<dbReference type="InterPro" id="IPR017121">
    <property type="entry name" value="Nitrite_Rdtase_lsu"/>
</dbReference>
<keyword evidence="11" id="KW-0883">Thioether bond</keyword>
<dbReference type="PIRSF" id="PIRSF037149">
    <property type="entry name" value="NirB"/>
    <property type="match status" value="1"/>
</dbReference>
<dbReference type="Pfam" id="PF03460">
    <property type="entry name" value="NIR_SIR_ferr"/>
    <property type="match status" value="1"/>
</dbReference>
<dbReference type="GO" id="GO:0051539">
    <property type="term" value="F:4 iron, 4 sulfur cluster binding"/>
    <property type="evidence" value="ECO:0007669"/>
    <property type="project" value="UniProtKB-KW"/>
</dbReference>
<dbReference type="Proteomes" id="UP000294558">
    <property type="component" value="Unassembled WGS sequence"/>
</dbReference>
<dbReference type="GO" id="GO:0046872">
    <property type="term" value="F:metal ion binding"/>
    <property type="evidence" value="ECO:0007669"/>
    <property type="project" value="UniProtKB-KW"/>
</dbReference>
<evidence type="ECO:0000256" key="8">
    <source>
        <dbReference type="ARBA" id="ARBA00022630"/>
    </source>
</evidence>
<dbReference type="Pfam" id="PF04324">
    <property type="entry name" value="Fer2_BFD"/>
    <property type="match status" value="1"/>
</dbReference>
<keyword evidence="6 20" id="KW-0004">4Fe-4S</keyword>
<dbReference type="InterPro" id="IPR005117">
    <property type="entry name" value="NiRdtase/SiRdtase_haem-b_fer"/>
</dbReference>
<evidence type="ECO:0000256" key="2">
    <source>
        <dbReference type="ARBA" id="ARBA00003247"/>
    </source>
</evidence>
<dbReference type="UniPathway" id="UPA00653"/>
<evidence type="ECO:0000259" key="22">
    <source>
        <dbReference type="Pfam" id="PF03460"/>
    </source>
</evidence>
<dbReference type="PRINTS" id="PR00397">
    <property type="entry name" value="SIROHAEM"/>
</dbReference>
<dbReference type="EC" id="1.8.7.1" evidence="5"/>
<dbReference type="GO" id="GO:0042128">
    <property type="term" value="P:nitrate assimilation"/>
    <property type="evidence" value="ECO:0007669"/>
    <property type="project" value="UniProtKB-UniRule"/>
</dbReference>
<comment type="cofactor">
    <cofactor evidence="20">
        <name>[4Fe-4S] cluster</name>
        <dbReference type="ChEBI" id="CHEBI:49883"/>
    </cofactor>
    <text evidence="20">Binds 1 [4Fe-4S] cluster per subunit.</text>
</comment>
<evidence type="ECO:0000256" key="9">
    <source>
        <dbReference type="ARBA" id="ARBA00022714"/>
    </source>
</evidence>
<keyword evidence="12 19" id="KW-0274">FAD</keyword>
<evidence type="ECO:0000256" key="12">
    <source>
        <dbReference type="ARBA" id="ARBA00022827"/>
    </source>
</evidence>
<dbReference type="SUPFAM" id="SSF56014">
    <property type="entry name" value="Nitrite and sulphite reductase 4Fe-4S domain-like"/>
    <property type="match status" value="1"/>
</dbReference>
<comment type="caution">
    <text evidence="25">The sequence shown here is derived from an EMBL/GenBank/DDBJ whole genome shotgun (WGS) entry which is preliminary data.</text>
</comment>
<dbReference type="InterPro" id="IPR041854">
    <property type="entry name" value="BFD-like_2Fe2S-bd_dom_sf"/>
</dbReference>
<feature type="domain" description="Nitrite/sulphite reductase 4Fe-4S" evidence="21">
    <location>
        <begin position="635"/>
        <end position="771"/>
    </location>
</feature>
<keyword evidence="8 19" id="KW-0285">Flavoprotein</keyword>
<feature type="domain" description="Nitrite/Sulfite reductase ferredoxin-like" evidence="22">
    <location>
        <begin position="563"/>
        <end position="623"/>
    </location>
</feature>
<feature type="binding site" description="axial binding residue" evidence="20">
    <location>
        <position position="688"/>
    </location>
    <ligand>
        <name>siroheme</name>
        <dbReference type="ChEBI" id="CHEBI:60052"/>
    </ligand>
    <ligandPart>
        <name>Fe</name>
        <dbReference type="ChEBI" id="CHEBI:18248"/>
    </ligandPart>
</feature>
<feature type="binding site" evidence="20">
    <location>
        <position position="688"/>
    </location>
    <ligand>
        <name>[4Fe-4S] cluster</name>
        <dbReference type="ChEBI" id="CHEBI:49883"/>
    </ligand>
</feature>
<dbReference type="InterPro" id="IPR045854">
    <property type="entry name" value="NO2/SO3_Rdtase_4Fe4S_sf"/>
</dbReference>
<feature type="binding site" evidence="20">
    <location>
        <position position="644"/>
    </location>
    <ligand>
        <name>[4Fe-4S] cluster</name>
        <dbReference type="ChEBI" id="CHEBI:49883"/>
    </ligand>
</feature>
<dbReference type="GO" id="GO:0098809">
    <property type="term" value="F:nitrite reductase activity"/>
    <property type="evidence" value="ECO:0007669"/>
    <property type="project" value="InterPro"/>
</dbReference>
<dbReference type="Pfam" id="PF07992">
    <property type="entry name" value="Pyr_redox_2"/>
    <property type="match status" value="1"/>
</dbReference>
<evidence type="ECO:0000256" key="3">
    <source>
        <dbReference type="ARBA" id="ARBA00005096"/>
    </source>
</evidence>
<keyword evidence="15 20" id="KW-0411">Iron-sulfur</keyword>
<protein>
    <recommendedName>
        <fullName evidence="5">assimilatory sulfite reductase (ferredoxin)</fullName>
        <ecNumber evidence="5">1.8.7.1</ecNumber>
    </recommendedName>
</protein>
<evidence type="ECO:0000313" key="25">
    <source>
        <dbReference type="EMBL" id="TDT18181.1"/>
    </source>
</evidence>
<sequence length="835" mass="89866">MSSGRPPRHLLVVGNGMVGQRLVDELVAADVDQDWTITVVGEESRPAYDRVALSSWFDGRTELDLRLVSETLLDGDRVAYRLGHTVDRLDTENGVAHLDDGTELRYDEVVIATGSSPFVPPIPGHELPGTFVYRTLDDLEAIKAWAEADGRRSGIVVGGGLLGLEAANALLNLGLEVDVVEMAPFPMPQQLGEGGGRMLARWVESLGVRLHCGVTSDEFVAGDDGNVAALRLADGRELTTDLVVFSAGVRPRDQLARASGIEVGERGGIVVDDALRTPQPNVSAIGEVALHRGRVYGLVAPGYEMARAVARRLTGSDESSYEGSDLSTKLKLLGVDVACFGAANAAGEAVDEIVYHDPVNKIFRRLVLDVDTGALLGGALVGDISGYELLTAITLGQAVQPDDLPAYVLPASVRPPDEGALPDGAQLCSCNAVSVGTIREAIGDGCSTLGELKDSTCAGTSCGGCVPALTSLLKTELAASGIEVSKALCEHFDHSRQELFDLVRFHRYTTWADVLANHGRGNGCEICRPTVGSILASLSNGYILDGDQVTLQDTNDLHLANMQRDGTYSVVPRVPGGEITPDQLIALGQIAKDFDLYTKITGGQRIDLFGARLGDLPTIWQRVIDAGMESGHAYGKSLRTVKSCVGSTWCRYGVQDSVGMAILVEQRYRGLRSPHKIKMAVSGCTRECAEAQSKDVGVIATEHGWNLYVCGNGGRSPRHADLLAGDLTDEQLIRAIDRFLMFYIRTADRLQRTSSWFEELDGGLDHLRAVVFDDVLGIADELEDDMQRHIDTYECEWKATLDDPERLAHFVEFVNAPDAASTPTRVEVRGQRVPA</sequence>
<comment type="cofactor">
    <cofactor evidence="20">
        <name>siroheme</name>
        <dbReference type="ChEBI" id="CHEBI:60052"/>
    </cofactor>
    <text evidence="20">Binds 1 siroheme per subunit.</text>
</comment>
<keyword evidence="10 20" id="KW-0479">Metal-binding</keyword>
<evidence type="ECO:0000256" key="13">
    <source>
        <dbReference type="ARBA" id="ARBA00023002"/>
    </source>
</evidence>
<dbReference type="GO" id="GO:0050311">
    <property type="term" value="F:sulfite reductase (ferredoxin) activity"/>
    <property type="evidence" value="ECO:0007669"/>
    <property type="project" value="UniProtKB-EC"/>
</dbReference>
<proteinExistence type="inferred from homology"/>
<evidence type="ECO:0000256" key="14">
    <source>
        <dbReference type="ARBA" id="ARBA00023004"/>
    </source>
</evidence>
<evidence type="ECO:0000256" key="5">
    <source>
        <dbReference type="ARBA" id="ARBA00012353"/>
    </source>
</evidence>
<evidence type="ECO:0000259" key="24">
    <source>
        <dbReference type="Pfam" id="PF07992"/>
    </source>
</evidence>
<dbReference type="PANTHER" id="PTHR43809">
    <property type="entry name" value="NITRITE REDUCTASE (NADH) LARGE SUBUNIT"/>
    <property type="match status" value="1"/>
</dbReference>
<keyword evidence="9" id="KW-0001">2Fe-2S</keyword>
<comment type="cofactor">
    <cofactor evidence="1 19">
        <name>FAD</name>
        <dbReference type="ChEBI" id="CHEBI:57692"/>
    </cofactor>
</comment>
<dbReference type="GO" id="GO:0020037">
    <property type="term" value="F:heme binding"/>
    <property type="evidence" value="ECO:0007669"/>
    <property type="project" value="InterPro"/>
</dbReference>
<dbReference type="EMBL" id="SOAU01000001">
    <property type="protein sequence ID" value="TDT18181.1"/>
    <property type="molecule type" value="Genomic_DNA"/>
</dbReference>
<evidence type="ECO:0000256" key="20">
    <source>
        <dbReference type="PIRSR" id="PIRSR037149-1"/>
    </source>
</evidence>
<feature type="binding site" evidence="20">
    <location>
        <position position="650"/>
    </location>
    <ligand>
        <name>[4Fe-4S] cluster</name>
        <dbReference type="ChEBI" id="CHEBI:49883"/>
    </ligand>
</feature>
<evidence type="ECO:0000256" key="17">
    <source>
        <dbReference type="ARBA" id="ARBA00034078"/>
    </source>
</evidence>
<dbReference type="Gene3D" id="1.10.10.1100">
    <property type="entry name" value="BFD-like [2Fe-2S]-binding domain"/>
    <property type="match status" value="1"/>
</dbReference>
<dbReference type="Gene3D" id="3.30.413.10">
    <property type="entry name" value="Sulfite Reductase Hemoprotein, domain 1"/>
    <property type="match status" value="1"/>
</dbReference>
<keyword evidence="13" id="KW-0560">Oxidoreductase</keyword>
<dbReference type="PROSITE" id="PS00365">
    <property type="entry name" value="NIR_SIR"/>
    <property type="match status" value="1"/>
</dbReference>
<dbReference type="AlphaFoldDB" id="A0A4R7I3L7"/>
<dbReference type="InterPro" id="IPR012744">
    <property type="entry name" value="Nitri_red_NirB"/>
</dbReference>
<reference evidence="25 26" key="1">
    <citation type="submission" date="2019-03" db="EMBL/GenBank/DDBJ databases">
        <title>Sequencing the genomes of 1000 actinobacteria strains.</title>
        <authorList>
            <person name="Klenk H.-P."/>
        </authorList>
    </citation>
    <scope>NUCLEOTIDE SEQUENCE [LARGE SCALE GENOMIC DNA]</scope>
    <source>
        <strain evidence="25 26">DSM 18936</strain>
    </source>
</reference>
<dbReference type="InterPro" id="IPR052034">
    <property type="entry name" value="NasD-like"/>
</dbReference>
<dbReference type="PANTHER" id="PTHR43809:SF1">
    <property type="entry name" value="NITRITE REDUCTASE (NADH) LARGE SUBUNIT"/>
    <property type="match status" value="1"/>
</dbReference>
<dbReference type="RefSeq" id="WP_133870413.1">
    <property type="nucleotide sequence ID" value="NZ_SOAU01000001.1"/>
</dbReference>
<dbReference type="FunFam" id="3.30.413.10:FF:000007">
    <property type="entry name" value="Nitrite reductase [NAD(P)H] large subunit"/>
    <property type="match status" value="1"/>
</dbReference>
<dbReference type="InterPro" id="IPR036136">
    <property type="entry name" value="Nit/Sulf_reduc_fer-like_dom_sf"/>
</dbReference>
<keyword evidence="16 19" id="KW-0534">Nitrate assimilation</keyword>
<feature type="domain" description="BFD-like [2Fe-2S]-binding" evidence="23">
    <location>
        <begin position="428"/>
        <end position="474"/>
    </location>
</feature>
<dbReference type="InterPro" id="IPR036188">
    <property type="entry name" value="FAD/NAD-bd_sf"/>
</dbReference>
<evidence type="ECO:0000256" key="16">
    <source>
        <dbReference type="ARBA" id="ARBA00023063"/>
    </source>
</evidence>
<dbReference type="PRINTS" id="PR00411">
    <property type="entry name" value="PNDRDTASEI"/>
</dbReference>
<dbReference type="InterPro" id="IPR007419">
    <property type="entry name" value="BFD-like_2Fe2S-bd_dom"/>
</dbReference>
<dbReference type="NCBIfam" id="TIGR02374">
    <property type="entry name" value="nitri_red_nirB"/>
    <property type="match status" value="1"/>
</dbReference>
<gene>
    <name evidence="25" type="ORF">BDK89_3798</name>
</gene>
<evidence type="ECO:0000256" key="6">
    <source>
        <dbReference type="ARBA" id="ARBA00022485"/>
    </source>
</evidence>
<comment type="function">
    <text evidence="2">Catalyzes the reduction of sulfite to sulfide, a step in the biosynthesis of sulfur-containing amino acids and cofactors.</text>
</comment>
<keyword evidence="26" id="KW-1185">Reference proteome</keyword>
<dbReference type="CDD" id="cd19944">
    <property type="entry name" value="NirB_Fer2_BFD-like_2"/>
    <property type="match status" value="1"/>
</dbReference>
<dbReference type="GO" id="GO:0051537">
    <property type="term" value="F:2 iron, 2 sulfur cluster binding"/>
    <property type="evidence" value="ECO:0007669"/>
    <property type="project" value="UniProtKB-KW"/>
</dbReference>
<dbReference type="InterPro" id="IPR006066">
    <property type="entry name" value="NO2/SO3_Rdtase_FeS/sirohaem_BS"/>
</dbReference>
<dbReference type="SUPFAM" id="SSF51905">
    <property type="entry name" value="FAD/NAD(P)-binding domain"/>
    <property type="match status" value="1"/>
</dbReference>
<comment type="pathway">
    <text evidence="3">Nitrogen metabolism; nitrate reduction (assimilation).</text>
</comment>
<comment type="catalytic activity">
    <reaction evidence="18">
        <text>hydrogen sulfide + 6 oxidized [2Fe-2S]-[ferredoxin] + 3 H2O = sulfite + 6 reduced [2Fe-2S]-[ferredoxin] + 7 H(+)</text>
        <dbReference type="Rhea" id="RHEA:23132"/>
        <dbReference type="Rhea" id="RHEA-COMP:10000"/>
        <dbReference type="Rhea" id="RHEA-COMP:10001"/>
        <dbReference type="ChEBI" id="CHEBI:15377"/>
        <dbReference type="ChEBI" id="CHEBI:15378"/>
        <dbReference type="ChEBI" id="CHEBI:17359"/>
        <dbReference type="ChEBI" id="CHEBI:29919"/>
        <dbReference type="ChEBI" id="CHEBI:33737"/>
        <dbReference type="ChEBI" id="CHEBI:33738"/>
        <dbReference type="EC" id="1.8.7.1"/>
    </reaction>
</comment>
<feature type="binding site" evidence="20">
    <location>
        <position position="684"/>
    </location>
    <ligand>
        <name>[4Fe-4S] cluster</name>
        <dbReference type="ChEBI" id="CHEBI:49883"/>
    </ligand>
</feature>
<evidence type="ECO:0000256" key="15">
    <source>
        <dbReference type="ARBA" id="ARBA00023014"/>
    </source>
</evidence>
<name>A0A4R7I3L7_9ACTN</name>
<feature type="domain" description="FAD/NAD(P)-binding" evidence="24">
    <location>
        <begin position="9"/>
        <end position="293"/>
    </location>
</feature>
<evidence type="ECO:0000256" key="18">
    <source>
        <dbReference type="ARBA" id="ARBA00049518"/>
    </source>
</evidence>
<dbReference type="NCBIfam" id="NF011565">
    <property type="entry name" value="PRK14989.1"/>
    <property type="match status" value="1"/>
</dbReference>
<evidence type="ECO:0000313" key="26">
    <source>
        <dbReference type="Proteomes" id="UP000294558"/>
    </source>
</evidence>
<dbReference type="Pfam" id="PF01077">
    <property type="entry name" value="NIR_SIR"/>
    <property type="match status" value="1"/>
</dbReference>
<evidence type="ECO:0000256" key="19">
    <source>
        <dbReference type="PIRNR" id="PIRNR037149"/>
    </source>
</evidence>
<comment type="similarity">
    <text evidence="4">Belongs to the nitrite and sulfite reductase 4Fe-4S domain family.</text>
</comment>
<organism evidence="25 26">
    <name type="scientific">Ilumatobacter fluminis</name>
    <dbReference type="NCBI Taxonomy" id="467091"/>
    <lineage>
        <taxon>Bacteria</taxon>
        <taxon>Bacillati</taxon>
        <taxon>Actinomycetota</taxon>
        <taxon>Acidimicrobiia</taxon>
        <taxon>Acidimicrobiales</taxon>
        <taxon>Ilumatobacteraceae</taxon>
        <taxon>Ilumatobacter</taxon>
    </lineage>
</organism>
<comment type="cofactor">
    <cofactor evidence="17">
        <name>[2Fe-2S] cluster</name>
        <dbReference type="ChEBI" id="CHEBI:190135"/>
    </cofactor>
</comment>
<keyword evidence="7 20" id="KW-0349">Heme</keyword>
<dbReference type="SUPFAM" id="SSF55124">
    <property type="entry name" value="Nitrite/Sulfite reductase N-terminal domain-like"/>
    <property type="match status" value="1"/>
</dbReference>
<dbReference type="PRINTS" id="PR00368">
    <property type="entry name" value="FADPNR"/>
</dbReference>
<dbReference type="InterPro" id="IPR023753">
    <property type="entry name" value="FAD/NAD-binding_dom"/>
</dbReference>
<dbReference type="GO" id="GO:0050661">
    <property type="term" value="F:NADP binding"/>
    <property type="evidence" value="ECO:0007669"/>
    <property type="project" value="UniProtKB-UniRule"/>
</dbReference>
<dbReference type="Gene3D" id="3.50.50.60">
    <property type="entry name" value="FAD/NAD(P)-binding domain"/>
    <property type="match status" value="2"/>
</dbReference>
<evidence type="ECO:0000256" key="11">
    <source>
        <dbReference type="ARBA" id="ARBA00022784"/>
    </source>
</evidence>
<dbReference type="OrthoDB" id="9768666at2"/>
<dbReference type="GO" id="GO:0050660">
    <property type="term" value="F:flavin adenine dinucleotide binding"/>
    <property type="evidence" value="ECO:0007669"/>
    <property type="project" value="UniProtKB-UniRule"/>
</dbReference>
<evidence type="ECO:0000259" key="21">
    <source>
        <dbReference type="Pfam" id="PF01077"/>
    </source>
</evidence>
<evidence type="ECO:0000256" key="10">
    <source>
        <dbReference type="ARBA" id="ARBA00022723"/>
    </source>
</evidence>
<evidence type="ECO:0000256" key="7">
    <source>
        <dbReference type="ARBA" id="ARBA00022617"/>
    </source>
</evidence>
<dbReference type="InterPro" id="IPR006067">
    <property type="entry name" value="NO2/SO3_Rdtase_4Fe4S_dom"/>
</dbReference>
<evidence type="ECO:0000259" key="23">
    <source>
        <dbReference type="Pfam" id="PF04324"/>
    </source>
</evidence>
<evidence type="ECO:0000256" key="4">
    <source>
        <dbReference type="ARBA" id="ARBA00010429"/>
    </source>
</evidence>
<evidence type="ECO:0000256" key="1">
    <source>
        <dbReference type="ARBA" id="ARBA00001974"/>
    </source>
</evidence>